<dbReference type="Proteomes" id="UP001167831">
    <property type="component" value="Unassembled WGS sequence"/>
</dbReference>
<dbReference type="RefSeq" id="WP_289825112.1">
    <property type="nucleotide sequence ID" value="NZ_JAUEIE010000005.1"/>
</dbReference>
<reference evidence="2" key="2">
    <citation type="submission" date="2023-08" db="EMBL/GenBank/DDBJ databases">
        <title>Identification and characterization of horizontal gene transfer across gut microbiota members of farm animals based on homology search.</title>
        <authorList>
            <person name="Schwarzerova J."/>
            <person name="Nykrynova M."/>
            <person name="Jureckova K."/>
            <person name="Cejkova D."/>
            <person name="Rychlik I."/>
        </authorList>
    </citation>
    <scope>NUCLEOTIDE SEQUENCE</scope>
    <source>
        <strain evidence="2">ET15</strain>
        <strain evidence="1">ET37</strain>
    </source>
</reference>
<evidence type="ECO:0000313" key="4">
    <source>
        <dbReference type="Proteomes" id="UP001168478"/>
    </source>
</evidence>
<comment type="caution">
    <text evidence="2">The sequence shown here is derived from an EMBL/GenBank/DDBJ whole genome shotgun (WGS) entry which is preliminary data.</text>
</comment>
<organism evidence="2 4">
    <name type="scientific">Leyella lascolaii</name>
    <dbReference type="NCBI Taxonomy" id="1776379"/>
    <lineage>
        <taxon>Bacteria</taxon>
        <taxon>Pseudomonadati</taxon>
        <taxon>Bacteroidota</taxon>
        <taxon>Bacteroidia</taxon>
        <taxon>Bacteroidales</taxon>
        <taxon>Prevotellaceae</taxon>
        <taxon>Leyella</taxon>
    </lineage>
</organism>
<evidence type="ECO:0000313" key="3">
    <source>
        <dbReference type="Proteomes" id="UP001167831"/>
    </source>
</evidence>
<accession>A0AAW7JHA9</accession>
<gene>
    <name evidence="1" type="ORF">QVN81_06300</name>
    <name evidence="2" type="ORF">QVN84_06840</name>
</gene>
<evidence type="ECO:0000313" key="2">
    <source>
        <dbReference type="EMBL" id="MDN0025234.1"/>
    </source>
</evidence>
<dbReference type="EMBL" id="JAUEIF010000005">
    <property type="protein sequence ID" value="MDN0025234.1"/>
    <property type="molecule type" value="Genomic_DNA"/>
</dbReference>
<dbReference type="EMBL" id="JAUEIE010000005">
    <property type="protein sequence ID" value="MDN0022639.1"/>
    <property type="molecule type" value="Genomic_DNA"/>
</dbReference>
<reference evidence="2" key="1">
    <citation type="submission" date="2023-06" db="EMBL/GenBank/DDBJ databases">
        <authorList>
            <person name="Zeman M."/>
            <person name="Kubasova T."/>
            <person name="Jahodarova E."/>
            <person name="Nykrynova M."/>
            <person name="Rychlik I."/>
        </authorList>
    </citation>
    <scope>NUCLEOTIDE SEQUENCE</scope>
    <source>
        <strain evidence="2">ET15</strain>
        <strain evidence="1">ET37</strain>
    </source>
</reference>
<evidence type="ECO:0000313" key="1">
    <source>
        <dbReference type="EMBL" id="MDN0022639.1"/>
    </source>
</evidence>
<name>A0AAW7JHA9_9BACT</name>
<proteinExistence type="predicted"/>
<protein>
    <submittedName>
        <fullName evidence="2">Ribonuclease P</fullName>
    </submittedName>
</protein>
<dbReference type="Proteomes" id="UP001168478">
    <property type="component" value="Unassembled WGS sequence"/>
</dbReference>
<dbReference type="AlphaFoldDB" id="A0AAW7JHA9"/>
<sequence>MYTDEDNSTDLIGAFCELLFPRKGHSNGIIVDDYGTEWLVQLTNGKEVPVYKDEVFII</sequence>
<keyword evidence="3" id="KW-1185">Reference proteome</keyword>